<dbReference type="EMBL" id="CABPSA010000006">
    <property type="protein sequence ID" value="VVE29571.1"/>
    <property type="molecule type" value="Genomic_DNA"/>
</dbReference>
<reference evidence="1 2" key="1">
    <citation type="submission" date="2019-08" db="EMBL/GenBank/DDBJ databases">
        <authorList>
            <person name="Peeters C."/>
        </authorList>
    </citation>
    <scope>NUCLEOTIDE SEQUENCE [LARGE SCALE GENOMIC DNA]</scope>
    <source>
        <strain evidence="1 2">LMG 31010</strain>
    </source>
</reference>
<organism evidence="1 2">
    <name type="scientific">Pandoraea commovens</name>
    <dbReference type="NCBI Taxonomy" id="2508289"/>
    <lineage>
        <taxon>Bacteria</taxon>
        <taxon>Pseudomonadati</taxon>
        <taxon>Pseudomonadota</taxon>
        <taxon>Betaproteobacteria</taxon>
        <taxon>Burkholderiales</taxon>
        <taxon>Burkholderiaceae</taxon>
        <taxon>Pandoraea</taxon>
    </lineage>
</organism>
<dbReference type="AlphaFoldDB" id="A0A5E4WZW1"/>
<name>A0A5E4WZW1_9BURK</name>
<dbReference type="Proteomes" id="UP000343335">
    <property type="component" value="Unassembled WGS sequence"/>
</dbReference>
<proteinExistence type="predicted"/>
<protein>
    <submittedName>
        <fullName evidence="1">Uncharacterized protein</fullName>
    </submittedName>
</protein>
<accession>A0A5E4WZW1</accession>
<sequence>MLKSLSAFESNMNDVDALTDIYDRLIENARATSSYDDLLRSKIVSSVSAFDKLLHDLIRIGMVEIYRGSRPTTPKRSFEVR</sequence>
<evidence type="ECO:0000313" key="2">
    <source>
        <dbReference type="Proteomes" id="UP000343335"/>
    </source>
</evidence>
<evidence type="ECO:0000313" key="1">
    <source>
        <dbReference type="EMBL" id="VVE29571.1"/>
    </source>
</evidence>
<gene>
    <name evidence="1" type="ORF">PCO31010_03600</name>
</gene>